<evidence type="ECO:0000256" key="1">
    <source>
        <dbReference type="SAM" id="MobiDB-lite"/>
    </source>
</evidence>
<keyword evidence="3" id="KW-1185">Reference proteome</keyword>
<sequence length="131" mass="15015">MGDLQKLDRLFEKIVENLKNSIDIHDDFKNEFLLELRKFEGSINVEKKFLEALTTQEDSEDEEITGKHESGRGSHNIKLFVNCFKLFKGRFEYSYRPPPQAIAPESAKQISNKEQTSNADSAQSSSKDNSK</sequence>
<evidence type="ECO:0000313" key="2">
    <source>
        <dbReference type="EMBL" id="CRK99729.1"/>
    </source>
</evidence>
<dbReference type="Proteomes" id="UP000183832">
    <property type="component" value="Unassembled WGS sequence"/>
</dbReference>
<protein>
    <submittedName>
        <fullName evidence="2">CLUMA_CG013016, isoform A</fullName>
    </submittedName>
</protein>
<name>A0A1J1IMN3_9DIPT</name>
<feature type="region of interest" description="Disordered" evidence="1">
    <location>
        <begin position="98"/>
        <end position="131"/>
    </location>
</feature>
<feature type="compositionally biased region" description="Polar residues" evidence="1">
    <location>
        <begin position="108"/>
        <end position="131"/>
    </location>
</feature>
<dbReference type="EMBL" id="CVRI01000052">
    <property type="protein sequence ID" value="CRK99729.1"/>
    <property type="molecule type" value="Genomic_DNA"/>
</dbReference>
<proteinExistence type="predicted"/>
<evidence type="ECO:0000313" key="3">
    <source>
        <dbReference type="Proteomes" id="UP000183832"/>
    </source>
</evidence>
<gene>
    <name evidence="2" type="ORF">CLUMA_CG013016</name>
</gene>
<feature type="region of interest" description="Disordered" evidence="1">
    <location>
        <begin position="54"/>
        <end position="73"/>
    </location>
</feature>
<dbReference type="AlphaFoldDB" id="A0A1J1IMN3"/>
<accession>A0A1J1IMN3</accession>
<reference evidence="2 3" key="1">
    <citation type="submission" date="2015-04" db="EMBL/GenBank/DDBJ databases">
        <authorList>
            <person name="Syromyatnikov M.Y."/>
            <person name="Popov V.N."/>
        </authorList>
    </citation>
    <scope>NUCLEOTIDE SEQUENCE [LARGE SCALE GENOMIC DNA]</scope>
</reference>
<organism evidence="2 3">
    <name type="scientific">Clunio marinus</name>
    <dbReference type="NCBI Taxonomy" id="568069"/>
    <lineage>
        <taxon>Eukaryota</taxon>
        <taxon>Metazoa</taxon>
        <taxon>Ecdysozoa</taxon>
        <taxon>Arthropoda</taxon>
        <taxon>Hexapoda</taxon>
        <taxon>Insecta</taxon>
        <taxon>Pterygota</taxon>
        <taxon>Neoptera</taxon>
        <taxon>Endopterygota</taxon>
        <taxon>Diptera</taxon>
        <taxon>Nematocera</taxon>
        <taxon>Chironomoidea</taxon>
        <taxon>Chironomidae</taxon>
        <taxon>Clunio</taxon>
    </lineage>
</organism>